<organism evidence="1 2">
    <name type="scientific">Klebsormidium nitens</name>
    <name type="common">Green alga</name>
    <name type="synonym">Ulothrix nitens</name>
    <dbReference type="NCBI Taxonomy" id="105231"/>
    <lineage>
        <taxon>Eukaryota</taxon>
        <taxon>Viridiplantae</taxon>
        <taxon>Streptophyta</taxon>
        <taxon>Klebsormidiophyceae</taxon>
        <taxon>Klebsormidiales</taxon>
        <taxon>Klebsormidiaceae</taxon>
        <taxon>Klebsormidium</taxon>
    </lineage>
</organism>
<protein>
    <submittedName>
        <fullName evidence="1">Uncharacterized protein</fullName>
    </submittedName>
</protein>
<dbReference type="AlphaFoldDB" id="A0A1Y1IT47"/>
<accession>A0A1Y1IT47</accession>
<evidence type="ECO:0000313" key="2">
    <source>
        <dbReference type="Proteomes" id="UP000054558"/>
    </source>
</evidence>
<dbReference type="EMBL" id="DF238349">
    <property type="protein sequence ID" value="GAQ93262.1"/>
    <property type="molecule type" value="Genomic_DNA"/>
</dbReference>
<dbReference type="Proteomes" id="UP000054558">
    <property type="component" value="Unassembled WGS sequence"/>
</dbReference>
<proteinExistence type="predicted"/>
<sequence>MDSVLDGPDAGNASAEGCLPREAVVHSRSLRMWTAGCPSVRGRSPHVRRCSRTPQWLALRLRSGSGPRRLLQLSCTRRERTPRRSLARRLQLPCIDDVIISGNPGDRAKRCKLALSSLSTGPRDLLELLLNGSGQREVRSGRMTPDERWADRDPSFPWKIVHRF</sequence>
<gene>
    <name evidence="1" type="ORF">KFL_014000010</name>
</gene>
<reference evidence="1 2" key="1">
    <citation type="journal article" date="2014" name="Nat. Commun.">
        <title>Klebsormidium flaccidum genome reveals primary factors for plant terrestrial adaptation.</title>
        <authorList>
            <person name="Hori K."/>
            <person name="Maruyama F."/>
            <person name="Fujisawa T."/>
            <person name="Togashi T."/>
            <person name="Yamamoto N."/>
            <person name="Seo M."/>
            <person name="Sato S."/>
            <person name="Yamada T."/>
            <person name="Mori H."/>
            <person name="Tajima N."/>
            <person name="Moriyama T."/>
            <person name="Ikeuchi M."/>
            <person name="Watanabe M."/>
            <person name="Wada H."/>
            <person name="Kobayashi K."/>
            <person name="Saito M."/>
            <person name="Masuda T."/>
            <person name="Sasaki-Sekimoto Y."/>
            <person name="Mashiguchi K."/>
            <person name="Awai K."/>
            <person name="Shimojima M."/>
            <person name="Masuda S."/>
            <person name="Iwai M."/>
            <person name="Nobusawa T."/>
            <person name="Narise T."/>
            <person name="Kondo S."/>
            <person name="Saito H."/>
            <person name="Sato R."/>
            <person name="Murakawa M."/>
            <person name="Ihara Y."/>
            <person name="Oshima-Yamada Y."/>
            <person name="Ohtaka K."/>
            <person name="Satoh M."/>
            <person name="Sonobe K."/>
            <person name="Ishii M."/>
            <person name="Ohtani R."/>
            <person name="Kanamori-Sato M."/>
            <person name="Honoki R."/>
            <person name="Miyazaki D."/>
            <person name="Mochizuki H."/>
            <person name="Umetsu J."/>
            <person name="Higashi K."/>
            <person name="Shibata D."/>
            <person name="Kamiya Y."/>
            <person name="Sato N."/>
            <person name="Nakamura Y."/>
            <person name="Tabata S."/>
            <person name="Ida S."/>
            <person name="Kurokawa K."/>
            <person name="Ohta H."/>
        </authorList>
    </citation>
    <scope>NUCLEOTIDE SEQUENCE [LARGE SCALE GENOMIC DNA]</scope>
    <source>
        <strain evidence="1 2">NIES-2285</strain>
    </source>
</reference>
<name>A0A1Y1IT47_KLENI</name>
<keyword evidence="2" id="KW-1185">Reference proteome</keyword>
<evidence type="ECO:0000313" key="1">
    <source>
        <dbReference type="EMBL" id="GAQ93262.1"/>
    </source>
</evidence>